<evidence type="ECO:0008006" key="3">
    <source>
        <dbReference type="Google" id="ProtNLM"/>
    </source>
</evidence>
<gene>
    <name evidence="1" type="ORF">PHAVU_006G131000g</name>
</gene>
<dbReference type="AlphaFoldDB" id="V7BR65"/>
<dbReference type="InterPro" id="IPR029071">
    <property type="entry name" value="Ubiquitin-like_domsf"/>
</dbReference>
<dbReference type="SUPFAM" id="SSF54236">
    <property type="entry name" value="Ubiquitin-like"/>
    <property type="match status" value="1"/>
</dbReference>
<organism evidence="1 2">
    <name type="scientific">Phaseolus vulgaris</name>
    <name type="common">Kidney bean</name>
    <name type="synonym">French bean</name>
    <dbReference type="NCBI Taxonomy" id="3885"/>
    <lineage>
        <taxon>Eukaryota</taxon>
        <taxon>Viridiplantae</taxon>
        <taxon>Streptophyta</taxon>
        <taxon>Embryophyta</taxon>
        <taxon>Tracheophyta</taxon>
        <taxon>Spermatophyta</taxon>
        <taxon>Magnoliopsida</taxon>
        <taxon>eudicotyledons</taxon>
        <taxon>Gunneridae</taxon>
        <taxon>Pentapetalae</taxon>
        <taxon>rosids</taxon>
        <taxon>fabids</taxon>
        <taxon>Fabales</taxon>
        <taxon>Fabaceae</taxon>
        <taxon>Papilionoideae</taxon>
        <taxon>50 kb inversion clade</taxon>
        <taxon>NPAAA clade</taxon>
        <taxon>indigoferoid/millettioid clade</taxon>
        <taxon>Phaseoleae</taxon>
        <taxon>Phaseolus</taxon>
    </lineage>
</organism>
<name>V7BR65_PHAVU</name>
<sequence>MSSQAGPSRCLSRSSSGWCRVVRAQADVELFGPRPMSSHSGLGRCRVVRVGANVELSGPGPMSSCPGPSRCRVVRAQTDVESFGPGPMSSRSGPGRCRAVWVWADVEPSWSASRLYELKKIHGIEDERPSIGTTVLQTISSGLLSITLNCVGASMGEKPPLTKKLPATTTVGKLKSLCESFFKLKSMKLKLYLQEEGSPFPLLLDNDTSSLMDLGIGNDSIILVDQERS</sequence>
<dbReference type="STRING" id="3885.V7BR65"/>
<dbReference type="FunFam" id="3.10.20.90:FF:000187">
    <property type="entry name" value="Tubulin-folding cofactor E"/>
    <property type="match status" value="1"/>
</dbReference>
<dbReference type="Gene3D" id="3.10.20.90">
    <property type="entry name" value="Phosphatidylinositol 3-kinase Catalytic Subunit, Chain A, domain 1"/>
    <property type="match status" value="1"/>
</dbReference>
<dbReference type="EMBL" id="CM002293">
    <property type="protein sequence ID" value="ESW19508.1"/>
    <property type="molecule type" value="Genomic_DNA"/>
</dbReference>
<protein>
    <recommendedName>
        <fullName evidence="3">Ubiquitin-like domain-containing protein</fullName>
    </recommendedName>
</protein>
<keyword evidence="2" id="KW-1185">Reference proteome</keyword>
<dbReference type="InterPro" id="IPR044079">
    <property type="entry name" value="Ubl_TBCE"/>
</dbReference>
<evidence type="ECO:0000313" key="1">
    <source>
        <dbReference type="EMBL" id="ESW19508.1"/>
    </source>
</evidence>
<reference evidence="2" key="1">
    <citation type="journal article" date="2014" name="Nat. Genet.">
        <title>A reference genome for common bean and genome-wide analysis of dual domestications.</title>
        <authorList>
            <person name="Schmutz J."/>
            <person name="McClean P.E."/>
            <person name="Mamidi S."/>
            <person name="Wu G.A."/>
            <person name="Cannon S.B."/>
            <person name="Grimwood J."/>
            <person name="Jenkins J."/>
            <person name="Shu S."/>
            <person name="Song Q."/>
            <person name="Chavarro C."/>
            <person name="Torres-Torres M."/>
            <person name="Geffroy V."/>
            <person name="Moghaddam S.M."/>
            <person name="Gao D."/>
            <person name="Abernathy B."/>
            <person name="Barry K."/>
            <person name="Blair M."/>
            <person name="Brick M.A."/>
            <person name="Chovatia M."/>
            <person name="Gepts P."/>
            <person name="Goodstein D.M."/>
            <person name="Gonzales M."/>
            <person name="Hellsten U."/>
            <person name="Hyten D.L."/>
            <person name="Jia G."/>
            <person name="Kelly J.D."/>
            <person name="Kudrna D."/>
            <person name="Lee R."/>
            <person name="Richard M.M."/>
            <person name="Miklas P.N."/>
            <person name="Osorno J.M."/>
            <person name="Rodrigues J."/>
            <person name="Thareau V."/>
            <person name="Urrea C.A."/>
            <person name="Wang M."/>
            <person name="Yu Y."/>
            <person name="Zhang M."/>
            <person name="Wing R.A."/>
            <person name="Cregan P.B."/>
            <person name="Rokhsar D.S."/>
            <person name="Jackson S.A."/>
        </authorList>
    </citation>
    <scope>NUCLEOTIDE SEQUENCE [LARGE SCALE GENOMIC DNA]</scope>
    <source>
        <strain evidence="2">cv. G19833</strain>
    </source>
</reference>
<dbReference type="OrthoDB" id="5273213at2759"/>
<proteinExistence type="predicted"/>
<dbReference type="Gramene" id="ESW19508">
    <property type="protein sequence ID" value="ESW19508"/>
    <property type="gene ID" value="PHAVU_006G131000g"/>
</dbReference>
<accession>V7BR65</accession>
<evidence type="ECO:0000313" key="2">
    <source>
        <dbReference type="Proteomes" id="UP000000226"/>
    </source>
</evidence>
<dbReference type="CDD" id="cd17044">
    <property type="entry name" value="Ubl_TBCE"/>
    <property type="match status" value="1"/>
</dbReference>
<dbReference type="Proteomes" id="UP000000226">
    <property type="component" value="Chromosome 6"/>
</dbReference>
<dbReference type="eggNOG" id="KOG2982">
    <property type="taxonomic scope" value="Eukaryota"/>
</dbReference>